<evidence type="ECO:0000256" key="8">
    <source>
        <dbReference type="ARBA" id="ARBA00023180"/>
    </source>
</evidence>
<dbReference type="GO" id="GO:0018279">
    <property type="term" value="P:protein N-linked glycosylation via asparagine"/>
    <property type="evidence" value="ECO:0007669"/>
    <property type="project" value="TreeGrafter"/>
</dbReference>
<evidence type="ECO:0000259" key="12">
    <source>
        <dbReference type="Pfam" id="PF18402"/>
    </source>
</evidence>
<evidence type="ECO:0000259" key="10">
    <source>
        <dbReference type="Pfam" id="PF18400"/>
    </source>
</evidence>
<dbReference type="InterPro" id="IPR029044">
    <property type="entry name" value="Nucleotide-diphossugar_trans"/>
</dbReference>
<dbReference type="EMBL" id="SSOP01000017">
    <property type="protein sequence ID" value="KAB5594676.1"/>
    <property type="molecule type" value="Genomic_DNA"/>
</dbReference>
<sequence>MRSLSALGTLGVAASLVAANGARSPPVKVSLTTSWAAPPLLLEIMSVIILFMRLETTDWDFSETAAAEHLGQYFDIVDALADRSSAGLLGPITDPLHKPQYIYNTALPLLQARGFLTEPNALSTFEKSLALHLATPKIQAFYQIVGSARPSHCDSWIEWAGKQACTTEDADNILKERTDITTTHVFPFDHVQKQANEECTSPAIFYASLSSENFNDLYSYLRSKSTQPGFCFIMRYAPPKDAKISGEHDRNTLSGYGVALDLKKMDYLTVDDRGMRRQGDTGTSTTEESSSWEDYVTTLLSEIPHGSLDSTTPLTEQEISVLPLHAAHLIMSSNDPLKALSHLSQNFPKHAISLARRWNTKRTKELSSKRDSIEAEVQTNTHMVAGAGNVMWLNGVALSESDMNPLSLLRLLRREHQTMTSLMKTNLTSDQAIRVLTSAEIGKAATVSGPTDGVFDASDREEGGNAIVWLNDIEKDARYARWPTSLTALFRPMYPGQLPTVRRNCVNIVLALDLSRTSSLSFLVGPVNNIITRTLPLRFGYVPLLETAESRQVARFMKWMMNSYGFEKTAQFFSTALTPSDSVDLRILGLAYQQFVTQMPPKSGYPPDFSSFATDPPQIQMIGHEFVPEPELQPAVAYATRLRLETRDGSGKGHVFVNGKYFNYDDNFLRHLQTEMGTQINFLQEQLYTGALADAPETDVSVFMYDLPTTAKRRNKFIYPSGNLKIYALDNLFNTAKATKRIKEAFIYPPGDHTVPLTVWVVGNMDDPETMSLVIEALRGMSEDAKYRLGLVHTLSENPEHLTSTQQPLVSPMLARLAATETYAQFQPSELVEILQEAKKLVSSAVDLNIQDDPALINLNGRLTGITNEGVDAEEFKNTNAAGNALASAIGLKRGERALIVNGRVIGPLGGTDFLADDFRTLATFEASKRVSPVVTALTAVREDISSLSRQVNALSPSKTPSVLVPDPSEEGLFQSKSLVRNRSYLELQGTHCTFELGDKSTAIFHVGLLLDPLSEQAQKWSSIAEAMPQTNIHIRLNPSAQITEMPLKRFYRYKIHPRLTFDKHGFEAHQPVEFNDLPVEPIYTLSMDINPAWLVRPYISEADLDNIHLASLADPNAGVEAIFHLDHLVIEGHAREEATNAPPRGLQLQLTTLDGTPTADTQVVANLGYFQFRTGPGAFRLEIRPGRGRDVYSIESAGNEGWNSGHVDVAGTEITLTSFEGHTIYPRVSRRPGMEAADVLAEPEKKESLWSLMSSLWSSTPTEVAPGSKQADINIFTVASGLLYERFVSIMILSVMRTTKSTVKLWLIENFLSPSFLEFIPHLAEKYGFQYELVTYKWPSWLRAQKEKQRVIWAYKILFLDVLFPMDLKKVIFVDADQTVRADLKELVDLDLRGAPYAYTPMGDDNEAMEGFRFWKTGYWKDALRGRPYHISALYVVDLVQFRKLAAGDRLRGQYQALSQDPNSLANLDQGTLAEQYARPSPYCKNIPMFNQPCYLTITFSSRSTRIGCGVKLGKEPKLARARKIPEWTSYDNEIAEFARSLADSGKIRSRAISGSVDALASVGKKNQGQEVRNEDGQETQTTEEKRAEHEEL</sequence>
<keyword evidence="6" id="KW-0732">Signal</keyword>
<dbReference type="PANTHER" id="PTHR11226:SF0">
    <property type="entry name" value="UDP-GLUCOSE:GLYCOPROTEIN GLUCOSYLTRANSFERASE"/>
    <property type="match status" value="1"/>
</dbReference>
<evidence type="ECO:0000256" key="9">
    <source>
        <dbReference type="SAM" id="MobiDB-lite"/>
    </source>
</evidence>
<comment type="subcellular location">
    <subcellularLocation>
        <location evidence="2">Endoplasmic reticulum lumen</location>
    </subcellularLocation>
</comment>
<protein>
    <submittedName>
        <fullName evidence="15">UDP-glucose:glycoprotein glucosyltransferase</fullName>
    </submittedName>
</protein>
<dbReference type="InterPro" id="IPR009448">
    <property type="entry name" value="UDP-g_GGtrans"/>
</dbReference>
<evidence type="ECO:0000256" key="4">
    <source>
        <dbReference type="ARBA" id="ARBA00006351"/>
    </source>
</evidence>
<dbReference type="InterPro" id="IPR040525">
    <property type="entry name" value="UGGT_TRXL_4"/>
</dbReference>
<evidence type="ECO:0000256" key="2">
    <source>
        <dbReference type="ARBA" id="ARBA00004319"/>
    </source>
</evidence>
<dbReference type="InterPro" id="IPR040692">
    <property type="entry name" value="UGGT_TRXL_3"/>
</dbReference>
<feature type="domain" description="UDP-glucose:glycoprotein glucosyltransferase thioredoxin-like" evidence="13">
    <location>
        <begin position="747"/>
        <end position="943"/>
    </location>
</feature>
<feature type="region of interest" description="Disordered" evidence="9">
    <location>
        <begin position="1561"/>
        <end position="1594"/>
    </location>
</feature>
<dbReference type="GO" id="GO:0051082">
    <property type="term" value="F:unfolded protein binding"/>
    <property type="evidence" value="ECO:0007669"/>
    <property type="project" value="TreeGrafter"/>
</dbReference>
<feature type="domain" description="Glucosyltransferase 24 catalytic" evidence="14">
    <location>
        <begin position="1274"/>
        <end position="1538"/>
    </location>
</feature>
<dbReference type="Gene3D" id="3.90.550.10">
    <property type="entry name" value="Spore Coat Polysaccharide Biosynthesis Protein SpsA, Chain A"/>
    <property type="match status" value="1"/>
</dbReference>
<keyword evidence="8" id="KW-0325">Glycoprotein</keyword>
<evidence type="ECO:0000313" key="16">
    <source>
        <dbReference type="Proteomes" id="UP000383932"/>
    </source>
</evidence>
<evidence type="ECO:0000256" key="6">
    <source>
        <dbReference type="ARBA" id="ARBA00022729"/>
    </source>
</evidence>
<dbReference type="UniPathway" id="UPA00378"/>
<evidence type="ECO:0000259" key="14">
    <source>
        <dbReference type="Pfam" id="PF18404"/>
    </source>
</evidence>
<comment type="similarity">
    <text evidence="4">Belongs to the glycosyltransferase 8 family.</text>
</comment>
<feature type="domain" description="UGGT thioredoxin-like" evidence="10">
    <location>
        <begin position="61"/>
        <end position="242"/>
    </location>
</feature>
<evidence type="ECO:0000256" key="7">
    <source>
        <dbReference type="ARBA" id="ARBA00022824"/>
    </source>
</evidence>
<dbReference type="GO" id="GO:0003980">
    <property type="term" value="F:UDP-glucose:glycoprotein glucosyltransferase activity"/>
    <property type="evidence" value="ECO:0007669"/>
    <property type="project" value="InterPro"/>
</dbReference>
<feature type="compositionally biased region" description="Basic and acidic residues" evidence="9">
    <location>
        <begin position="1584"/>
        <end position="1594"/>
    </location>
</feature>
<comment type="cofactor">
    <cofactor evidence="1">
        <name>Ca(2+)</name>
        <dbReference type="ChEBI" id="CHEBI:29108"/>
    </cofactor>
</comment>
<dbReference type="Pfam" id="PF06427">
    <property type="entry name" value="UDP-g_GGTase"/>
    <property type="match status" value="1"/>
</dbReference>
<dbReference type="Pfam" id="PF18402">
    <property type="entry name" value="Thioredoxin_14"/>
    <property type="match status" value="1"/>
</dbReference>
<keyword evidence="16" id="KW-1185">Reference proteome</keyword>
<proteinExistence type="inferred from homology"/>
<dbReference type="Pfam" id="PF18401">
    <property type="entry name" value="Thioredoxin_13"/>
    <property type="match status" value="1"/>
</dbReference>
<dbReference type="OrthoDB" id="27683at2759"/>
<name>A0A5N5QU33_9AGAM</name>
<evidence type="ECO:0000259" key="13">
    <source>
        <dbReference type="Pfam" id="PF18403"/>
    </source>
</evidence>
<dbReference type="InterPro" id="IPR040693">
    <property type="entry name" value="UGGT_TRXL_1"/>
</dbReference>
<dbReference type="Proteomes" id="UP000383932">
    <property type="component" value="Unassembled WGS sequence"/>
</dbReference>
<keyword evidence="5 15" id="KW-0808">Transferase</keyword>
<keyword evidence="7" id="KW-0256">Endoplasmic reticulum</keyword>
<gene>
    <name evidence="15" type="ORF">CTheo_1823</name>
</gene>
<dbReference type="PANTHER" id="PTHR11226">
    <property type="entry name" value="UDP-GLUCOSE GLYCOPROTEIN:GLUCOSYLTRANSFERASE"/>
    <property type="match status" value="1"/>
</dbReference>
<dbReference type="Pfam" id="PF18404">
    <property type="entry name" value="Glyco_transf_24"/>
    <property type="match status" value="1"/>
</dbReference>
<dbReference type="SUPFAM" id="SSF53448">
    <property type="entry name" value="Nucleotide-diphospho-sugar transferases"/>
    <property type="match status" value="1"/>
</dbReference>
<accession>A0A5N5QU33</accession>
<dbReference type="GO" id="GO:0036503">
    <property type="term" value="P:ERAD pathway"/>
    <property type="evidence" value="ECO:0007669"/>
    <property type="project" value="TreeGrafter"/>
</dbReference>
<comment type="caution">
    <text evidence="15">The sequence shown here is derived from an EMBL/GenBank/DDBJ whole genome shotgun (WGS) entry which is preliminary data.</text>
</comment>
<evidence type="ECO:0000313" key="15">
    <source>
        <dbReference type="EMBL" id="KAB5594676.1"/>
    </source>
</evidence>
<reference evidence="15 16" key="1">
    <citation type="journal article" date="2019" name="Fungal Biol. Biotechnol.">
        <title>Draft genome sequence of fastidious pathogen Ceratobasidium theobromae, which causes vascular-streak dieback in Theobroma cacao.</title>
        <authorList>
            <person name="Ali S.S."/>
            <person name="Asman A."/>
            <person name="Shao J."/>
            <person name="Firmansyah A.P."/>
            <person name="Susilo A.W."/>
            <person name="Rosmana A."/>
            <person name="McMahon P."/>
            <person name="Junaid M."/>
            <person name="Guest D."/>
            <person name="Kheng T.Y."/>
            <person name="Meinhardt L.W."/>
            <person name="Bailey B.A."/>
        </authorList>
    </citation>
    <scope>NUCLEOTIDE SEQUENCE [LARGE SCALE GENOMIC DNA]</scope>
    <source>
        <strain evidence="15 16">CT2</strain>
    </source>
</reference>
<feature type="domain" description="UGGT thioredoxin-like" evidence="11">
    <location>
        <begin position="311"/>
        <end position="445"/>
    </location>
</feature>
<dbReference type="Pfam" id="PF18403">
    <property type="entry name" value="Thioredoxin_15"/>
    <property type="match status" value="1"/>
</dbReference>
<evidence type="ECO:0000256" key="1">
    <source>
        <dbReference type="ARBA" id="ARBA00001913"/>
    </source>
</evidence>
<evidence type="ECO:0000259" key="11">
    <source>
        <dbReference type="Pfam" id="PF18401"/>
    </source>
</evidence>
<dbReference type="GO" id="GO:0005788">
    <property type="term" value="C:endoplasmic reticulum lumen"/>
    <property type="evidence" value="ECO:0007669"/>
    <property type="project" value="UniProtKB-SubCell"/>
</dbReference>
<evidence type="ECO:0000256" key="3">
    <source>
        <dbReference type="ARBA" id="ARBA00004922"/>
    </source>
</evidence>
<evidence type="ECO:0000256" key="5">
    <source>
        <dbReference type="ARBA" id="ARBA00022679"/>
    </source>
</evidence>
<dbReference type="InterPro" id="IPR040497">
    <property type="entry name" value="Glyco_transf_24"/>
</dbReference>
<dbReference type="InterPro" id="IPR040694">
    <property type="entry name" value="UGGT_TRXL_2"/>
</dbReference>
<feature type="domain" description="UGGT thioredoxin-like" evidence="12">
    <location>
        <begin position="455"/>
        <end position="718"/>
    </location>
</feature>
<comment type="pathway">
    <text evidence="3">Protein modification; protein glycosylation.</text>
</comment>
<organism evidence="15 16">
    <name type="scientific">Ceratobasidium theobromae</name>
    <dbReference type="NCBI Taxonomy" id="1582974"/>
    <lineage>
        <taxon>Eukaryota</taxon>
        <taxon>Fungi</taxon>
        <taxon>Dikarya</taxon>
        <taxon>Basidiomycota</taxon>
        <taxon>Agaricomycotina</taxon>
        <taxon>Agaricomycetes</taxon>
        <taxon>Cantharellales</taxon>
        <taxon>Ceratobasidiaceae</taxon>
        <taxon>Ceratobasidium</taxon>
    </lineage>
</organism>
<dbReference type="Pfam" id="PF18400">
    <property type="entry name" value="Thioredoxin_12"/>
    <property type="match status" value="1"/>
</dbReference>